<dbReference type="InterPro" id="IPR015424">
    <property type="entry name" value="PyrdxlP-dep_Trfase"/>
</dbReference>
<dbReference type="GO" id="GO:0030170">
    <property type="term" value="F:pyridoxal phosphate binding"/>
    <property type="evidence" value="ECO:0007669"/>
    <property type="project" value="InterPro"/>
</dbReference>
<accession>A0A1W7R8M2</accession>
<dbReference type="UniPathway" id="UPA00334">
    <property type="reaction ID" value="UER00726"/>
</dbReference>
<evidence type="ECO:0000256" key="5">
    <source>
        <dbReference type="ARBA" id="ARBA00022679"/>
    </source>
</evidence>
<dbReference type="InterPro" id="IPR004839">
    <property type="entry name" value="Aminotransferase_I/II_large"/>
</dbReference>
<comment type="similarity">
    <text evidence="2">Belongs to the class-I pyridoxal-phosphate-dependent aminotransferase family.</text>
</comment>
<dbReference type="FunFam" id="3.90.1150.10:FF:000021">
    <property type="entry name" value="Kynurenine--oxoglutarate transaminase 3"/>
    <property type="match status" value="1"/>
</dbReference>
<dbReference type="VEuPathDB" id="VectorBase:AALC636_034148"/>
<dbReference type="PANTHER" id="PTHR43807">
    <property type="entry name" value="FI04487P"/>
    <property type="match status" value="1"/>
</dbReference>
<evidence type="ECO:0000256" key="2">
    <source>
        <dbReference type="ARBA" id="ARBA00007441"/>
    </source>
</evidence>
<dbReference type="AlphaFoldDB" id="A0A1W7R8M2"/>
<proteinExistence type="inferred from homology"/>
<keyword evidence="5 10" id="KW-0808">Transferase</keyword>
<evidence type="ECO:0000256" key="8">
    <source>
        <dbReference type="SAM" id="MobiDB-lite"/>
    </source>
</evidence>
<evidence type="ECO:0000313" key="10">
    <source>
        <dbReference type="EMBL" id="JAV47484.1"/>
    </source>
</evidence>
<feature type="region of interest" description="Disordered" evidence="8">
    <location>
        <begin position="41"/>
        <end position="67"/>
    </location>
</feature>
<keyword evidence="4 10" id="KW-0032">Aminotransferase</keyword>
<evidence type="ECO:0000256" key="1">
    <source>
        <dbReference type="ARBA" id="ARBA00001933"/>
    </source>
</evidence>
<comment type="pathway">
    <text evidence="7">Amino-acid degradation; L-kynurenine degradation; kynurenate from L-kynurenine: step 1/2.</text>
</comment>
<evidence type="ECO:0000256" key="3">
    <source>
        <dbReference type="ARBA" id="ARBA00011738"/>
    </source>
</evidence>
<evidence type="ECO:0000256" key="6">
    <source>
        <dbReference type="ARBA" id="ARBA00022898"/>
    </source>
</evidence>
<comment type="cofactor">
    <cofactor evidence="1">
        <name>pyridoxal 5'-phosphate</name>
        <dbReference type="ChEBI" id="CHEBI:597326"/>
    </cofactor>
</comment>
<organism evidence="10">
    <name type="scientific">Aedes albopictus</name>
    <name type="common">Asian tiger mosquito</name>
    <name type="synonym">Stegomyia albopicta</name>
    <dbReference type="NCBI Taxonomy" id="7160"/>
    <lineage>
        <taxon>Eukaryota</taxon>
        <taxon>Metazoa</taxon>
        <taxon>Ecdysozoa</taxon>
        <taxon>Arthropoda</taxon>
        <taxon>Hexapoda</taxon>
        <taxon>Insecta</taxon>
        <taxon>Pterygota</taxon>
        <taxon>Neoptera</taxon>
        <taxon>Endopterygota</taxon>
        <taxon>Diptera</taxon>
        <taxon>Nematocera</taxon>
        <taxon>Culicoidea</taxon>
        <taxon>Culicidae</taxon>
        <taxon>Culicinae</taxon>
        <taxon>Aedini</taxon>
        <taxon>Aedes</taxon>
        <taxon>Stegomyia</taxon>
    </lineage>
</organism>
<dbReference type="VEuPathDB" id="VectorBase:AALFPA_063949"/>
<dbReference type="InterPro" id="IPR015422">
    <property type="entry name" value="PyrdxlP-dep_Trfase_small"/>
</dbReference>
<dbReference type="GO" id="GO:0097053">
    <property type="term" value="P:L-kynurenine catabolic process"/>
    <property type="evidence" value="ECO:0007669"/>
    <property type="project" value="UniProtKB-UniPathway"/>
</dbReference>
<dbReference type="PANTHER" id="PTHR43807:SF20">
    <property type="entry name" value="FI04487P"/>
    <property type="match status" value="1"/>
</dbReference>
<dbReference type="Gene3D" id="3.90.1150.10">
    <property type="entry name" value="Aspartate Aminotransferase, domain 1"/>
    <property type="match status" value="1"/>
</dbReference>
<dbReference type="Pfam" id="PF00155">
    <property type="entry name" value="Aminotran_1_2"/>
    <property type="match status" value="1"/>
</dbReference>
<dbReference type="InterPro" id="IPR015421">
    <property type="entry name" value="PyrdxlP-dep_Trfase_major"/>
</dbReference>
<dbReference type="InterPro" id="IPR051326">
    <property type="entry name" value="Kynurenine-oxoglutarate_AT"/>
</dbReference>
<dbReference type="VEuPathDB" id="VectorBase:AALF003502"/>
<evidence type="ECO:0000256" key="7">
    <source>
        <dbReference type="ARBA" id="ARBA00024016"/>
    </source>
</evidence>
<sequence>MMFLRNHNSVGVAIRRTAVVQQQGLQFLVQQHKSSALTSVATNSVHPRNGQPVRTMTSTSNETMSNKFDLPRRYQGSTKSVWVEYIQLAAQYKPLNLGQGFPDYHAPKYALDALAAAANSPDPLANQYTRGFGHPRLVQALSKLYSQLIDRTIDPMTEVLVTVGAYEALYATIQGHVDEGDEVIIIEPFFDCYEPMVKAAGGVPRFIPLKPNKTGGTISSADWVLDNSELEALFNEKTKMIIINTPHNPLGKVMDRSELEVVANLCKKWNVLCVSDEVYEHMVFEPYEHIRICTLPGMWERTITIGSAGKTFSLTGWKIGWAYGPAALLKNLQMVHQNCVYTCATPIQEAIAVGFETELKRLKSPECYFNSISGELMAKRDYMASFLAEVGMNPTVPQGGYFMVADWSALDSKVDLTRETDARKDYRFTKWMTKSVGLQGIPPSAFYSEPNKHLGEDYVRYCFFKKDENLQKAAEILRKWKGSS</sequence>
<dbReference type="FunFam" id="3.40.640.10:FF:000024">
    <property type="entry name" value="Kynurenine--oxoglutarate transaminase 3"/>
    <property type="match status" value="1"/>
</dbReference>
<keyword evidence="6" id="KW-0663">Pyridoxal phosphate</keyword>
<feature type="compositionally biased region" description="Low complexity" evidence="8">
    <location>
        <begin position="55"/>
        <end position="66"/>
    </location>
</feature>
<reference evidence="10" key="1">
    <citation type="submission" date="2016-03" db="EMBL/GenBank/DDBJ databases">
        <title>RNAseq analyses of the sensorial organs of adult female Aedes albopictus.</title>
        <authorList>
            <person name="Fabrizio L."/>
            <person name="Ribeiro J.M."/>
            <person name="Arca B."/>
        </authorList>
    </citation>
    <scope>NUCLEOTIDE SEQUENCE</scope>
</reference>
<evidence type="ECO:0000259" key="9">
    <source>
        <dbReference type="Pfam" id="PF00155"/>
    </source>
</evidence>
<comment type="subunit">
    <text evidence="3">Homodimer.</text>
</comment>
<feature type="domain" description="Aminotransferase class I/classII large" evidence="9">
    <location>
        <begin position="94"/>
        <end position="476"/>
    </location>
</feature>
<dbReference type="GO" id="GO:0005739">
    <property type="term" value="C:mitochondrion"/>
    <property type="evidence" value="ECO:0007669"/>
    <property type="project" value="TreeGrafter"/>
</dbReference>
<dbReference type="CDD" id="cd00609">
    <property type="entry name" value="AAT_like"/>
    <property type="match status" value="1"/>
</dbReference>
<name>A0A1W7R8M2_AEDAL</name>
<dbReference type="GO" id="GO:0016212">
    <property type="term" value="F:kynurenine-oxoglutarate transaminase activity"/>
    <property type="evidence" value="ECO:0007669"/>
    <property type="project" value="TreeGrafter"/>
</dbReference>
<evidence type="ECO:0000256" key="4">
    <source>
        <dbReference type="ARBA" id="ARBA00022576"/>
    </source>
</evidence>
<dbReference type="Gene3D" id="3.40.640.10">
    <property type="entry name" value="Type I PLP-dependent aspartate aminotransferase-like (Major domain)"/>
    <property type="match status" value="1"/>
</dbReference>
<protein>
    <submittedName>
        <fullName evidence="10">Putative kynurenine aminotransferase glutamine transaminase k</fullName>
    </submittedName>
</protein>
<dbReference type="EMBL" id="GEHC01000161">
    <property type="protein sequence ID" value="JAV47484.1"/>
    <property type="molecule type" value="Transcribed_RNA"/>
</dbReference>
<dbReference type="SUPFAM" id="SSF53383">
    <property type="entry name" value="PLP-dependent transferases"/>
    <property type="match status" value="1"/>
</dbReference>